<dbReference type="EMBL" id="ATHL01000036">
    <property type="protein sequence ID" value="EQB18624.1"/>
    <property type="molecule type" value="Genomic_DNA"/>
</dbReference>
<name>T0J9J8_9SPHN</name>
<dbReference type="Proteomes" id="UP000015527">
    <property type="component" value="Unassembled WGS sequence"/>
</dbReference>
<proteinExistence type="predicted"/>
<evidence type="ECO:0000313" key="2">
    <source>
        <dbReference type="Proteomes" id="UP000015527"/>
    </source>
</evidence>
<dbReference type="AlphaFoldDB" id="T0J9J8"/>
<evidence type="ECO:0000313" key="1">
    <source>
        <dbReference type="EMBL" id="EQB18624.1"/>
    </source>
</evidence>
<accession>T0J9J8</accession>
<gene>
    <name evidence="1" type="ORF">L284_04030</name>
</gene>
<protein>
    <submittedName>
        <fullName evidence="1">Uncharacterized protein</fullName>
    </submittedName>
</protein>
<dbReference type="PATRIC" id="fig|1096930.3.peg.793"/>
<organism evidence="1 2">
    <name type="scientific">Novosphingobium lindaniclasticum LE124</name>
    <dbReference type="NCBI Taxonomy" id="1096930"/>
    <lineage>
        <taxon>Bacteria</taxon>
        <taxon>Pseudomonadati</taxon>
        <taxon>Pseudomonadota</taxon>
        <taxon>Alphaproteobacteria</taxon>
        <taxon>Sphingomonadales</taxon>
        <taxon>Sphingomonadaceae</taxon>
        <taxon>Novosphingobium</taxon>
    </lineage>
</organism>
<sequence length="46" mass="4926">MLSSAGTLWIAALLAMMVVESGTEKREAEDGVECWAWLGAGDAERI</sequence>
<reference evidence="1 2" key="1">
    <citation type="journal article" date="2013" name="Genome Announc.">
        <title>Genome Sequence of Novosphingobium lindaniclasticum LE124T, Isolated from a Hexachlorocyclohexane Dumpsite.</title>
        <authorList>
            <person name="Saxena A."/>
            <person name="Nayyar N."/>
            <person name="Sangwan N."/>
            <person name="Kumari R."/>
            <person name="Khurana J.P."/>
            <person name="Lal R."/>
        </authorList>
    </citation>
    <scope>NUCLEOTIDE SEQUENCE [LARGE SCALE GENOMIC DNA]</scope>
    <source>
        <strain evidence="1 2">LE124</strain>
    </source>
</reference>
<keyword evidence="2" id="KW-1185">Reference proteome</keyword>
<comment type="caution">
    <text evidence="1">The sequence shown here is derived from an EMBL/GenBank/DDBJ whole genome shotgun (WGS) entry which is preliminary data.</text>
</comment>